<accession>A0A137P8A5</accession>
<keyword evidence="1" id="KW-0812">Transmembrane</keyword>
<organism evidence="2 3">
    <name type="scientific">Conidiobolus coronatus (strain ATCC 28846 / CBS 209.66 / NRRL 28638)</name>
    <name type="common">Delacroixia coronata</name>
    <dbReference type="NCBI Taxonomy" id="796925"/>
    <lineage>
        <taxon>Eukaryota</taxon>
        <taxon>Fungi</taxon>
        <taxon>Fungi incertae sedis</taxon>
        <taxon>Zoopagomycota</taxon>
        <taxon>Entomophthoromycotina</taxon>
        <taxon>Entomophthoromycetes</taxon>
        <taxon>Entomophthorales</taxon>
        <taxon>Ancylistaceae</taxon>
        <taxon>Conidiobolus</taxon>
    </lineage>
</organism>
<evidence type="ECO:0000256" key="1">
    <source>
        <dbReference type="SAM" id="Phobius"/>
    </source>
</evidence>
<gene>
    <name evidence="2" type="ORF">CONCODRAFT_6104</name>
</gene>
<proteinExistence type="predicted"/>
<protein>
    <submittedName>
        <fullName evidence="2">Uncharacterized protein</fullName>
    </submittedName>
</protein>
<keyword evidence="1" id="KW-0472">Membrane</keyword>
<feature type="transmembrane region" description="Helical" evidence="1">
    <location>
        <begin position="21"/>
        <end position="44"/>
    </location>
</feature>
<reference evidence="2 3" key="1">
    <citation type="journal article" date="2015" name="Genome Biol. Evol.">
        <title>Phylogenomic analyses indicate that early fungi evolved digesting cell walls of algal ancestors of land plants.</title>
        <authorList>
            <person name="Chang Y."/>
            <person name="Wang S."/>
            <person name="Sekimoto S."/>
            <person name="Aerts A.L."/>
            <person name="Choi C."/>
            <person name="Clum A."/>
            <person name="LaButti K.M."/>
            <person name="Lindquist E.A."/>
            <person name="Yee Ngan C."/>
            <person name="Ohm R.A."/>
            <person name="Salamov A.A."/>
            <person name="Grigoriev I.V."/>
            <person name="Spatafora J.W."/>
            <person name="Berbee M.L."/>
        </authorList>
    </citation>
    <scope>NUCLEOTIDE SEQUENCE [LARGE SCALE GENOMIC DNA]</scope>
    <source>
        <strain evidence="2 3">NRRL 28638</strain>
    </source>
</reference>
<evidence type="ECO:0000313" key="3">
    <source>
        <dbReference type="Proteomes" id="UP000070444"/>
    </source>
</evidence>
<keyword evidence="1" id="KW-1133">Transmembrane helix</keyword>
<name>A0A137P8A5_CONC2</name>
<dbReference type="Proteomes" id="UP000070444">
    <property type="component" value="Unassembled WGS sequence"/>
</dbReference>
<evidence type="ECO:0000313" key="2">
    <source>
        <dbReference type="EMBL" id="KXN71212.1"/>
    </source>
</evidence>
<keyword evidence="3" id="KW-1185">Reference proteome</keyword>
<sequence length="97" mass="10933">MIHTSLGYCFIDPLLDQESRFVILFILLLAAVAGLIILINYTLLCRLGLQMGTYISSEELQIEKNSIVEKSLTIMAEHTVAKLLPLRYQAIPQDNKP</sequence>
<dbReference type="EMBL" id="KQ964480">
    <property type="protein sequence ID" value="KXN71212.1"/>
    <property type="molecule type" value="Genomic_DNA"/>
</dbReference>
<dbReference type="AlphaFoldDB" id="A0A137P8A5"/>